<evidence type="ECO:0000256" key="3">
    <source>
        <dbReference type="PIRSR" id="PIRSR601461-1"/>
    </source>
</evidence>
<dbReference type="InterPro" id="IPR021109">
    <property type="entry name" value="Peptidase_aspartic_dom_sf"/>
</dbReference>
<proteinExistence type="inferred from homology"/>
<feature type="domain" description="Peptidase A1" evidence="7">
    <location>
        <begin position="31"/>
        <end position="397"/>
    </location>
</feature>
<name>A0A6A5QV02_AMPQU</name>
<comment type="similarity">
    <text evidence="1 5">Belongs to the peptidase A1 family.</text>
</comment>
<dbReference type="PANTHER" id="PTHR47966:SF68">
    <property type="entry name" value="PEPTIDASE A1 DOMAIN-CONTAINING PROTEIN"/>
    <property type="match status" value="1"/>
</dbReference>
<evidence type="ECO:0000256" key="2">
    <source>
        <dbReference type="ARBA" id="ARBA00022750"/>
    </source>
</evidence>
<keyword evidence="5" id="KW-0645">Protease</keyword>
<reference evidence="8" key="1">
    <citation type="journal article" date="2020" name="Stud. Mycol.">
        <title>101 Dothideomycetes genomes: a test case for predicting lifestyles and emergence of pathogens.</title>
        <authorList>
            <person name="Haridas S."/>
            <person name="Albert R."/>
            <person name="Binder M."/>
            <person name="Bloem J."/>
            <person name="Labutti K."/>
            <person name="Salamov A."/>
            <person name="Andreopoulos B."/>
            <person name="Baker S."/>
            <person name="Barry K."/>
            <person name="Bills G."/>
            <person name="Bluhm B."/>
            <person name="Cannon C."/>
            <person name="Castanera R."/>
            <person name="Culley D."/>
            <person name="Daum C."/>
            <person name="Ezra D."/>
            <person name="Gonzalez J."/>
            <person name="Henrissat B."/>
            <person name="Kuo A."/>
            <person name="Liang C."/>
            <person name="Lipzen A."/>
            <person name="Lutzoni F."/>
            <person name="Magnuson J."/>
            <person name="Mondo S."/>
            <person name="Nolan M."/>
            <person name="Ohm R."/>
            <person name="Pangilinan J."/>
            <person name="Park H.-J."/>
            <person name="Ramirez L."/>
            <person name="Alfaro M."/>
            <person name="Sun H."/>
            <person name="Tritt A."/>
            <person name="Yoshinaga Y."/>
            <person name="Zwiers L.-H."/>
            <person name="Turgeon B."/>
            <person name="Goodwin S."/>
            <person name="Spatafora J."/>
            <person name="Crous P."/>
            <person name="Grigoriev I."/>
        </authorList>
    </citation>
    <scope>NUCLEOTIDE SEQUENCE</scope>
    <source>
        <strain evidence="8">HMLAC05119</strain>
    </source>
</reference>
<dbReference type="Gene3D" id="2.40.70.10">
    <property type="entry name" value="Acid Proteases"/>
    <property type="match status" value="2"/>
</dbReference>
<evidence type="ECO:0000256" key="6">
    <source>
        <dbReference type="SAM" id="SignalP"/>
    </source>
</evidence>
<evidence type="ECO:0000256" key="5">
    <source>
        <dbReference type="RuleBase" id="RU000454"/>
    </source>
</evidence>
<dbReference type="InterPro" id="IPR033121">
    <property type="entry name" value="PEPTIDASE_A1"/>
</dbReference>
<evidence type="ECO:0000313" key="9">
    <source>
        <dbReference type="Proteomes" id="UP000800096"/>
    </source>
</evidence>
<evidence type="ECO:0000256" key="4">
    <source>
        <dbReference type="PIRSR" id="PIRSR601461-2"/>
    </source>
</evidence>
<evidence type="ECO:0000259" key="7">
    <source>
        <dbReference type="PROSITE" id="PS51767"/>
    </source>
</evidence>
<evidence type="ECO:0000256" key="1">
    <source>
        <dbReference type="ARBA" id="ARBA00007447"/>
    </source>
</evidence>
<dbReference type="GO" id="GO:0006508">
    <property type="term" value="P:proteolysis"/>
    <property type="evidence" value="ECO:0007669"/>
    <property type="project" value="UniProtKB-KW"/>
</dbReference>
<keyword evidence="5" id="KW-0378">Hydrolase</keyword>
<feature type="active site" evidence="3">
    <location>
        <position position="279"/>
    </location>
</feature>
<dbReference type="InterPro" id="IPR001461">
    <property type="entry name" value="Aspartic_peptidase_A1"/>
</dbReference>
<dbReference type="SUPFAM" id="SSF50630">
    <property type="entry name" value="Acid proteases"/>
    <property type="match status" value="1"/>
</dbReference>
<dbReference type="GO" id="GO:0000324">
    <property type="term" value="C:fungal-type vacuole"/>
    <property type="evidence" value="ECO:0007669"/>
    <property type="project" value="TreeGrafter"/>
</dbReference>
<accession>A0A6A5QV02</accession>
<feature type="signal peptide" evidence="6">
    <location>
        <begin position="1"/>
        <end position="17"/>
    </location>
</feature>
<keyword evidence="4" id="KW-1015">Disulfide bond</keyword>
<dbReference type="Proteomes" id="UP000800096">
    <property type="component" value="Unassembled WGS sequence"/>
</dbReference>
<dbReference type="CDD" id="cd05471">
    <property type="entry name" value="pepsin_like"/>
    <property type="match status" value="1"/>
</dbReference>
<dbReference type="InterPro" id="IPR034164">
    <property type="entry name" value="Pepsin-like_dom"/>
</dbReference>
<gene>
    <name evidence="8" type="ORF">BDU57DRAFT_511352</name>
</gene>
<dbReference type="InterPro" id="IPR001969">
    <property type="entry name" value="Aspartic_peptidase_AS"/>
</dbReference>
<keyword evidence="6" id="KW-0732">Signal</keyword>
<keyword evidence="2 5" id="KW-0064">Aspartyl protease</keyword>
<feature type="chain" id="PRO_5025413596" evidence="6">
    <location>
        <begin position="18"/>
        <end position="408"/>
    </location>
</feature>
<dbReference type="PROSITE" id="PS00141">
    <property type="entry name" value="ASP_PROTEASE"/>
    <property type="match status" value="1"/>
</dbReference>
<dbReference type="PROSITE" id="PS51767">
    <property type="entry name" value="PEPTIDASE_A1"/>
    <property type="match status" value="1"/>
</dbReference>
<evidence type="ECO:0000313" key="8">
    <source>
        <dbReference type="EMBL" id="KAF1918640.1"/>
    </source>
</evidence>
<keyword evidence="9" id="KW-1185">Reference proteome</keyword>
<dbReference type="AlphaFoldDB" id="A0A6A5QV02"/>
<dbReference type="PANTHER" id="PTHR47966">
    <property type="entry name" value="BETA-SITE APP-CLEAVING ENZYME, ISOFORM A-RELATED"/>
    <property type="match status" value="1"/>
</dbReference>
<dbReference type="Pfam" id="PF00026">
    <property type="entry name" value="Asp"/>
    <property type="match status" value="2"/>
</dbReference>
<dbReference type="EMBL" id="ML979133">
    <property type="protein sequence ID" value="KAF1918640.1"/>
    <property type="molecule type" value="Genomic_DNA"/>
</dbReference>
<sequence length="408" mass="44494">MTQKCQMLLGLAATISAAVLDLPVEIRNSYSSVKFSIGSPPKEHNLLLDTGSSTSWLINTDCTESSCPDRSSPYYTRQPYNASASSTSVDLDIPATIPFLGGDVSGQTYQDTFSVPGDDNGLEWNQTFLSANTSTWRFITSDGFLGLGFSSIAEPNTSTLVETLLQQSALDSPRFGLFYGTNLRDTGPQNGVLTLGSSHENKYVDGETIYTPLRKEDPYQLWRAPLRSVNVLVAQRPNLPNSTVQIINGKLPTTSLTPGTFPRANTTWPMFGAGRAVFDTGAGRLSLPDEIIGAVYFNLGWNLTKLYSGEERMTCAHLNASWAITLTLGEAEQANDVSFSLRGDEFTIPGDQCMLPVDASGATGFALVGAAFLRRVYSVWDFGAHNADGYEPRIGFGRLKPEWDYMYQ</sequence>
<dbReference type="OrthoDB" id="771136at2759"/>
<feature type="active site" evidence="3">
    <location>
        <position position="49"/>
    </location>
</feature>
<feature type="disulfide bond" evidence="4">
    <location>
        <begin position="315"/>
        <end position="353"/>
    </location>
</feature>
<dbReference type="PRINTS" id="PR00792">
    <property type="entry name" value="PEPSIN"/>
</dbReference>
<dbReference type="GO" id="GO:0004190">
    <property type="term" value="F:aspartic-type endopeptidase activity"/>
    <property type="evidence" value="ECO:0007669"/>
    <property type="project" value="UniProtKB-KW"/>
</dbReference>
<organism evidence="8 9">
    <name type="scientific">Ampelomyces quisqualis</name>
    <name type="common">Powdery mildew agent</name>
    <dbReference type="NCBI Taxonomy" id="50730"/>
    <lineage>
        <taxon>Eukaryota</taxon>
        <taxon>Fungi</taxon>
        <taxon>Dikarya</taxon>
        <taxon>Ascomycota</taxon>
        <taxon>Pezizomycotina</taxon>
        <taxon>Dothideomycetes</taxon>
        <taxon>Pleosporomycetidae</taxon>
        <taxon>Pleosporales</taxon>
        <taxon>Pleosporineae</taxon>
        <taxon>Phaeosphaeriaceae</taxon>
        <taxon>Ampelomyces</taxon>
    </lineage>
</organism>
<protein>
    <submittedName>
        <fullName evidence="8">Aspartic peptidase domain-containing protein</fullName>
    </submittedName>
</protein>